<dbReference type="AlphaFoldDB" id="A0A0X3NXI0"/>
<name>A0A0X3NXI0_SCHSO</name>
<dbReference type="InterPro" id="IPR045857">
    <property type="entry name" value="O16G_dom_2"/>
</dbReference>
<feature type="domain" description="Glycosyl hydrolase family 13 catalytic" evidence="1">
    <location>
        <begin position="3"/>
        <end position="330"/>
    </location>
</feature>
<evidence type="ECO:0000313" key="2">
    <source>
        <dbReference type="EMBL" id="JAP42247.1"/>
    </source>
</evidence>
<gene>
    <name evidence="2" type="ORF">TR107007</name>
</gene>
<proteinExistence type="predicted"/>
<evidence type="ECO:0000259" key="1">
    <source>
        <dbReference type="SMART" id="SM00642"/>
    </source>
</evidence>
<sequence>MPWYPLYKPASFQPNYESIHPALGTMKDFVSLLRTLKKRGIETVISLDFNGIPTNHEWASRAGFLIPQSASMDPSRTLNGSLEKVGINTFYSTYGKGSGMVDLNLSSPNVLEAVKDVIKFWLGKGVDGILLSDTAFFVEDGASCVASTGLWYSKFPSCKLFTNATLNVVHELRKVVDEFSLSSGRPKVLIADAGNIGYGVRSHDDSLSLAGTEEQPGAHMVVNRYFTLHRGWKSLPADLSLRDKSIRSYINMMNSTKVTVGLAAASPSVTPSFDLLSTVATFLLPGTPIVYYGSELGISPSNSALPPDVFYPFGISPQPNDNTDSTIGSSLPMPWDSSGKGFSANSSASTYFKQYLSDSDVTETVEAVLAANRGPNVFSLTTSLLRLRKEYPSLQWGGVTDEISVAKPKHVEIFKRAAEGFPSVVTVVLSKSNVTAVIDFSSVCEKLVPIFAQPPSSLMELEKELTSNVVYLQAPEDSVYVFKC</sequence>
<dbReference type="Gene3D" id="3.90.400.10">
    <property type="entry name" value="Oligo-1,6-glucosidase, Domain 2"/>
    <property type="match status" value="1"/>
</dbReference>
<dbReference type="PANTHER" id="PTHR10357">
    <property type="entry name" value="ALPHA-AMYLASE FAMILY MEMBER"/>
    <property type="match status" value="1"/>
</dbReference>
<dbReference type="EMBL" id="GEEE01020978">
    <property type="protein sequence ID" value="JAP42247.1"/>
    <property type="molecule type" value="Transcribed_RNA"/>
</dbReference>
<dbReference type="PANTHER" id="PTHR10357:SF179">
    <property type="entry name" value="NEUTRAL AND BASIC AMINO ACID TRANSPORT PROTEIN RBAT"/>
    <property type="match status" value="1"/>
</dbReference>
<dbReference type="GO" id="GO:0009313">
    <property type="term" value="P:oligosaccharide catabolic process"/>
    <property type="evidence" value="ECO:0007669"/>
    <property type="project" value="TreeGrafter"/>
</dbReference>
<accession>A0A0X3NXI0</accession>
<protein>
    <recommendedName>
        <fullName evidence="1">Glycosyl hydrolase family 13 catalytic domain-containing protein</fullName>
    </recommendedName>
</protein>
<dbReference type="SMART" id="SM00642">
    <property type="entry name" value="Aamy"/>
    <property type="match status" value="1"/>
</dbReference>
<dbReference type="Gene3D" id="3.20.20.80">
    <property type="entry name" value="Glycosidases"/>
    <property type="match status" value="3"/>
</dbReference>
<dbReference type="SUPFAM" id="SSF51445">
    <property type="entry name" value="(Trans)glycosidases"/>
    <property type="match status" value="1"/>
</dbReference>
<organism evidence="2">
    <name type="scientific">Schistocephalus solidus</name>
    <name type="common">Tapeworm</name>
    <dbReference type="NCBI Taxonomy" id="70667"/>
    <lineage>
        <taxon>Eukaryota</taxon>
        <taxon>Metazoa</taxon>
        <taxon>Spiralia</taxon>
        <taxon>Lophotrochozoa</taxon>
        <taxon>Platyhelminthes</taxon>
        <taxon>Cestoda</taxon>
        <taxon>Eucestoda</taxon>
        <taxon>Diphyllobothriidea</taxon>
        <taxon>Diphyllobothriidae</taxon>
        <taxon>Schistocephalus</taxon>
    </lineage>
</organism>
<dbReference type="GO" id="GO:0004556">
    <property type="term" value="F:alpha-amylase activity"/>
    <property type="evidence" value="ECO:0007669"/>
    <property type="project" value="TreeGrafter"/>
</dbReference>
<dbReference type="InterPro" id="IPR006047">
    <property type="entry name" value="GH13_cat_dom"/>
</dbReference>
<reference evidence="2" key="1">
    <citation type="submission" date="2016-01" db="EMBL/GenBank/DDBJ databases">
        <title>Reference transcriptome for the parasite Schistocephalus solidus: insights into the molecular evolution of parasitism.</title>
        <authorList>
            <person name="Hebert F.O."/>
            <person name="Grambauer S."/>
            <person name="Barber I."/>
            <person name="Landry C.R."/>
            <person name="Aubin-Horth N."/>
        </authorList>
    </citation>
    <scope>NUCLEOTIDE SEQUENCE</scope>
</reference>
<dbReference type="InterPro" id="IPR017853">
    <property type="entry name" value="GH"/>
</dbReference>